<evidence type="ECO:0000313" key="2">
    <source>
        <dbReference type="EMBL" id="MPC21196.1"/>
    </source>
</evidence>
<gene>
    <name evidence="2" type="ORF">E2C01_014173</name>
</gene>
<organism evidence="2 3">
    <name type="scientific">Portunus trituberculatus</name>
    <name type="common">Swimming crab</name>
    <name type="synonym">Neptunus trituberculatus</name>
    <dbReference type="NCBI Taxonomy" id="210409"/>
    <lineage>
        <taxon>Eukaryota</taxon>
        <taxon>Metazoa</taxon>
        <taxon>Ecdysozoa</taxon>
        <taxon>Arthropoda</taxon>
        <taxon>Crustacea</taxon>
        <taxon>Multicrustacea</taxon>
        <taxon>Malacostraca</taxon>
        <taxon>Eumalacostraca</taxon>
        <taxon>Eucarida</taxon>
        <taxon>Decapoda</taxon>
        <taxon>Pleocyemata</taxon>
        <taxon>Brachyura</taxon>
        <taxon>Eubrachyura</taxon>
        <taxon>Portunoidea</taxon>
        <taxon>Portunidae</taxon>
        <taxon>Portuninae</taxon>
        <taxon>Portunus</taxon>
    </lineage>
</organism>
<protein>
    <submittedName>
        <fullName evidence="2">Uncharacterized protein</fullName>
    </submittedName>
</protein>
<keyword evidence="3" id="KW-1185">Reference proteome</keyword>
<dbReference type="AlphaFoldDB" id="A0A5B7DJI6"/>
<evidence type="ECO:0000313" key="3">
    <source>
        <dbReference type="Proteomes" id="UP000324222"/>
    </source>
</evidence>
<sequence length="65" mass="7114">MICELRKTLKRPGKTSDSSSALQNVQLKVDARAADETTDKKPNLMAAEVNPRVGGLTGKESRSWK</sequence>
<accession>A0A5B7DJI6</accession>
<feature type="region of interest" description="Disordered" evidence="1">
    <location>
        <begin position="1"/>
        <end position="21"/>
    </location>
</feature>
<comment type="caution">
    <text evidence="2">The sequence shown here is derived from an EMBL/GenBank/DDBJ whole genome shotgun (WGS) entry which is preliminary data.</text>
</comment>
<feature type="compositionally biased region" description="Basic and acidic residues" evidence="1">
    <location>
        <begin position="33"/>
        <end position="42"/>
    </location>
</feature>
<evidence type="ECO:0000256" key="1">
    <source>
        <dbReference type="SAM" id="MobiDB-lite"/>
    </source>
</evidence>
<dbReference type="EMBL" id="VSRR010000951">
    <property type="protein sequence ID" value="MPC21196.1"/>
    <property type="molecule type" value="Genomic_DNA"/>
</dbReference>
<reference evidence="2 3" key="1">
    <citation type="submission" date="2019-05" db="EMBL/GenBank/DDBJ databases">
        <title>Another draft genome of Portunus trituberculatus and its Hox gene families provides insights of decapod evolution.</title>
        <authorList>
            <person name="Jeong J.-H."/>
            <person name="Song I."/>
            <person name="Kim S."/>
            <person name="Choi T."/>
            <person name="Kim D."/>
            <person name="Ryu S."/>
            <person name="Kim W."/>
        </authorList>
    </citation>
    <scope>NUCLEOTIDE SEQUENCE [LARGE SCALE GENOMIC DNA]</scope>
    <source>
        <tissue evidence="2">Muscle</tissue>
    </source>
</reference>
<proteinExistence type="predicted"/>
<feature type="region of interest" description="Disordered" evidence="1">
    <location>
        <begin position="33"/>
        <end position="65"/>
    </location>
</feature>
<name>A0A5B7DJI6_PORTR</name>
<dbReference type="Proteomes" id="UP000324222">
    <property type="component" value="Unassembled WGS sequence"/>
</dbReference>